<dbReference type="HAMAP" id="MF_01077">
    <property type="entry name" value="RimP"/>
    <property type="match status" value="1"/>
</dbReference>
<dbReference type="InterPro" id="IPR028989">
    <property type="entry name" value="RimP_N"/>
</dbReference>
<keyword evidence="1 3" id="KW-0963">Cytoplasm</keyword>
<dbReference type="InterPro" id="IPR003728">
    <property type="entry name" value="Ribosome_maturation_RimP"/>
</dbReference>
<comment type="similarity">
    <text evidence="3">Belongs to the RimP family.</text>
</comment>
<comment type="subcellular location">
    <subcellularLocation>
        <location evidence="3">Cytoplasm</location>
    </subcellularLocation>
</comment>
<keyword evidence="2 3" id="KW-0690">Ribosome biogenesis</keyword>
<comment type="function">
    <text evidence="3">Required for maturation of 30S ribosomal subunits.</text>
</comment>
<gene>
    <name evidence="3" type="primary">rimP</name>
    <name evidence="5" type="ORF">J2S39_001240</name>
</gene>
<organism evidence="5 6">
    <name type="scientific">Corynebacterium guangdongense</name>
    <dbReference type="NCBI Taxonomy" id="1783348"/>
    <lineage>
        <taxon>Bacteria</taxon>
        <taxon>Bacillati</taxon>
        <taxon>Actinomycetota</taxon>
        <taxon>Actinomycetes</taxon>
        <taxon>Mycobacteriales</taxon>
        <taxon>Corynebacteriaceae</taxon>
        <taxon>Corynebacterium</taxon>
    </lineage>
</organism>
<reference evidence="5" key="1">
    <citation type="submission" date="2023-07" db="EMBL/GenBank/DDBJ databases">
        <title>Sequencing the genomes of 1000 actinobacteria strains.</title>
        <authorList>
            <person name="Klenk H.-P."/>
        </authorList>
    </citation>
    <scope>NUCLEOTIDE SEQUENCE</scope>
    <source>
        <strain evidence="5">DSM 107476</strain>
    </source>
</reference>
<accession>A0ABU1ZX99</accession>
<evidence type="ECO:0000256" key="3">
    <source>
        <dbReference type="HAMAP-Rule" id="MF_01077"/>
    </source>
</evidence>
<sequence length="184" mass="20024">MAFPTVEELAQLIAPAVDPRGLDVEEIKVTRAGKKSVVAIRLDSDARPTLDEIEEVATDVSELFDAAEASGSANFGAGYTLEVSTPGVDLPLTASRHWRRNRHRLVKVDGAHVWRIGALNDDETSVILIAHGRKKPGGEDVVEKRLSDVDSAVVEIEFNNPPAAELELSGLSYAEATKWREDNK</sequence>
<dbReference type="RefSeq" id="WP_290194437.1">
    <property type="nucleotide sequence ID" value="NZ_CP047654.1"/>
</dbReference>
<dbReference type="Proteomes" id="UP001180840">
    <property type="component" value="Unassembled WGS sequence"/>
</dbReference>
<evidence type="ECO:0000256" key="2">
    <source>
        <dbReference type="ARBA" id="ARBA00022517"/>
    </source>
</evidence>
<dbReference type="PANTHER" id="PTHR33867">
    <property type="entry name" value="RIBOSOME MATURATION FACTOR RIMP"/>
    <property type="match status" value="1"/>
</dbReference>
<dbReference type="Pfam" id="PF02576">
    <property type="entry name" value="RimP_N"/>
    <property type="match status" value="1"/>
</dbReference>
<evidence type="ECO:0000259" key="4">
    <source>
        <dbReference type="Pfam" id="PF02576"/>
    </source>
</evidence>
<keyword evidence="6" id="KW-1185">Reference proteome</keyword>
<dbReference type="NCBIfam" id="NF000930">
    <property type="entry name" value="PRK00092.2-2"/>
    <property type="match status" value="1"/>
</dbReference>
<dbReference type="Gene3D" id="3.30.300.70">
    <property type="entry name" value="RimP-like superfamily, N-terminal"/>
    <property type="match status" value="1"/>
</dbReference>
<dbReference type="InterPro" id="IPR035956">
    <property type="entry name" value="RimP_N_sf"/>
</dbReference>
<feature type="domain" description="Ribosome maturation factor RimP N-terminal" evidence="4">
    <location>
        <begin position="12"/>
        <end position="89"/>
    </location>
</feature>
<proteinExistence type="inferred from homology"/>
<dbReference type="EMBL" id="JAVDXZ010000001">
    <property type="protein sequence ID" value="MDR7329564.1"/>
    <property type="molecule type" value="Genomic_DNA"/>
</dbReference>
<name>A0ABU1ZX99_9CORY</name>
<evidence type="ECO:0000313" key="6">
    <source>
        <dbReference type="Proteomes" id="UP001180840"/>
    </source>
</evidence>
<protein>
    <recommendedName>
        <fullName evidence="3">Ribosome maturation factor RimP</fullName>
    </recommendedName>
</protein>
<evidence type="ECO:0000256" key="1">
    <source>
        <dbReference type="ARBA" id="ARBA00022490"/>
    </source>
</evidence>
<dbReference type="PANTHER" id="PTHR33867:SF1">
    <property type="entry name" value="RIBOSOME MATURATION FACTOR RIMP"/>
    <property type="match status" value="1"/>
</dbReference>
<comment type="caution">
    <text evidence="5">The sequence shown here is derived from an EMBL/GenBank/DDBJ whole genome shotgun (WGS) entry which is preliminary data.</text>
</comment>
<evidence type="ECO:0000313" key="5">
    <source>
        <dbReference type="EMBL" id="MDR7329564.1"/>
    </source>
</evidence>
<dbReference type="SUPFAM" id="SSF75420">
    <property type="entry name" value="YhbC-like, N-terminal domain"/>
    <property type="match status" value="1"/>
</dbReference>